<accession>A0ABP0EMM9</accession>
<dbReference type="CDD" id="cd07067">
    <property type="entry name" value="HP_PGM_like"/>
    <property type="match status" value="1"/>
</dbReference>
<dbReference type="Pfam" id="PF00300">
    <property type="entry name" value="His_Phos_1"/>
    <property type="match status" value="1"/>
</dbReference>
<keyword evidence="3" id="KW-1185">Reference proteome</keyword>
<proteinExistence type="predicted"/>
<dbReference type="Gene3D" id="3.40.50.1240">
    <property type="entry name" value="Phosphoglycerate mutase-like"/>
    <property type="match status" value="1"/>
</dbReference>
<evidence type="ECO:0000313" key="2">
    <source>
        <dbReference type="EMBL" id="CAK7921677.1"/>
    </source>
</evidence>
<dbReference type="PANTHER" id="PTHR46517:SF1">
    <property type="entry name" value="FRUCTOSE-2,6-BISPHOSPHATASE TIGAR"/>
    <property type="match status" value="1"/>
</dbReference>
<dbReference type="EMBL" id="OZ004260">
    <property type="protein sequence ID" value="CAK7921677.1"/>
    <property type="molecule type" value="Genomic_DNA"/>
</dbReference>
<dbReference type="PANTHER" id="PTHR46517">
    <property type="entry name" value="FRUCTOSE-2,6-BISPHOSPHATASE TIGAR"/>
    <property type="match status" value="1"/>
</dbReference>
<keyword evidence="1" id="KW-0378">Hydrolase</keyword>
<name>A0ABP0EMM9_9ASCO</name>
<organism evidence="2 3">
    <name type="scientific">[Candida] anglica</name>
    <dbReference type="NCBI Taxonomy" id="148631"/>
    <lineage>
        <taxon>Eukaryota</taxon>
        <taxon>Fungi</taxon>
        <taxon>Dikarya</taxon>
        <taxon>Ascomycota</taxon>
        <taxon>Saccharomycotina</taxon>
        <taxon>Pichiomycetes</taxon>
        <taxon>Debaryomycetaceae</taxon>
        <taxon>Kurtzmaniella</taxon>
    </lineage>
</organism>
<sequence length="228" mass="25976">MTIANQLTNSNPKTVRIFVIRHGQTDHNVKKILQGHRDIDINENGEQQAKKVGERFKTVPLDGFITSDLIRCRKTADEILVYQPELNPKVKVTEDLRERNMGPVEGMYIQDAIAKYSENFRNLGEKEEQLVERVGRQWDDIIDESIEKGYQNYGFCTHGGVITTFTNYLHRSGYTLSTNLTADKLKVPFNTSVTVIDIDKESRAGHIQLFGDTAHLGAQLEVKDQNVR</sequence>
<dbReference type="InterPro" id="IPR029033">
    <property type="entry name" value="His_PPase_superfam"/>
</dbReference>
<dbReference type="InterPro" id="IPR001345">
    <property type="entry name" value="PG/BPGM_mutase_AS"/>
</dbReference>
<dbReference type="SMART" id="SM00855">
    <property type="entry name" value="PGAM"/>
    <property type="match status" value="1"/>
</dbReference>
<dbReference type="PROSITE" id="PS00175">
    <property type="entry name" value="PG_MUTASE"/>
    <property type="match status" value="1"/>
</dbReference>
<dbReference type="SUPFAM" id="SSF53254">
    <property type="entry name" value="Phosphoglycerate mutase-like"/>
    <property type="match status" value="1"/>
</dbReference>
<evidence type="ECO:0000313" key="3">
    <source>
        <dbReference type="Proteomes" id="UP001497600"/>
    </source>
</evidence>
<dbReference type="InterPro" id="IPR051695">
    <property type="entry name" value="Phosphoglycerate_Mutase"/>
</dbReference>
<dbReference type="InterPro" id="IPR013078">
    <property type="entry name" value="His_Pase_superF_clade-1"/>
</dbReference>
<gene>
    <name evidence="2" type="ORF">CAAN4_H17084</name>
</gene>
<dbReference type="Proteomes" id="UP001497600">
    <property type="component" value="Chromosome H"/>
</dbReference>
<reference evidence="2 3" key="1">
    <citation type="submission" date="2024-01" db="EMBL/GenBank/DDBJ databases">
        <authorList>
            <consortium name="Genoscope - CEA"/>
            <person name="William W."/>
        </authorList>
    </citation>
    <scope>NUCLEOTIDE SEQUENCE [LARGE SCALE GENOMIC DNA]</scope>
    <source>
        <strain evidence="2 3">29B2s-10</strain>
    </source>
</reference>
<evidence type="ECO:0000256" key="1">
    <source>
        <dbReference type="ARBA" id="ARBA00022801"/>
    </source>
</evidence>
<protein>
    <submittedName>
        <fullName evidence="2">Broad-specificity phosphatase YOR283W</fullName>
    </submittedName>
</protein>